<sequence>MFFSRALLVFASAVLLIPSALGVPASPAANVLDNRATVGANAVITQGKAHPGNPALTTVRKQMNVLFVGTGGILPTNGNILSGGGLLGCLTGDPNTLGGLGPGSLLSGILADPTGLLNGNILDLGGILGGLLGSSSLANLLAALLGSLPGLSNGCTCDADILNVVGCLNNLVHSLNGLLALSGCGCGNGAQVVGTLQPLVNKFLQTLHA</sequence>
<proteinExistence type="predicted"/>
<name>A0AAD6YYA0_9AGAR</name>
<evidence type="ECO:0000256" key="1">
    <source>
        <dbReference type="SAM" id="SignalP"/>
    </source>
</evidence>
<dbReference type="AlphaFoldDB" id="A0AAD6YYA0"/>
<reference evidence="2" key="1">
    <citation type="submission" date="2023-03" db="EMBL/GenBank/DDBJ databases">
        <title>Massive genome expansion in bonnet fungi (Mycena s.s.) driven by repeated elements and novel gene families across ecological guilds.</title>
        <authorList>
            <consortium name="Lawrence Berkeley National Laboratory"/>
            <person name="Harder C.B."/>
            <person name="Miyauchi S."/>
            <person name="Viragh M."/>
            <person name="Kuo A."/>
            <person name="Thoen E."/>
            <person name="Andreopoulos B."/>
            <person name="Lu D."/>
            <person name="Skrede I."/>
            <person name="Drula E."/>
            <person name="Henrissat B."/>
            <person name="Morin E."/>
            <person name="Kohler A."/>
            <person name="Barry K."/>
            <person name="LaButti K."/>
            <person name="Morin E."/>
            <person name="Salamov A."/>
            <person name="Lipzen A."/>
            <person name="Mereny Z."/>
            <person name="Hegedus B."/>
            <person name="Baldrian P."/>
            <person name="Stursova M."/>
            <person name="Weitz H."/>
            <person name="Taylor A."/>
            <person name="Grigoriev I.V."/>
            <person name="Nagy L.G."/>
            <person name="Martin F."/>
            <person name="Kauserud H."/>
        </authorList>
    </citation>
    <scope>NUCLEOTIDE SEQUENCE</scope>
    <source>
        <strain evidence="2">CBHHK002</strain>
    </source>
</reference>
<dbReference type="EMBL" id="JARIHO010000138">
    <property type="protein sequence ID" value="KAJ7301306.1"/>
    <property type="molecule type" value="Genomic_DNA"/>
</dbReference>
<gene>
    <name evidence="2" type="ORF">DFH08DRAFT_978861</name>
</gene>
<evidence type="ECO:0000313" key="2">
    <source>
        <dbReference type="EMBL" id="KAJ7301306.1"/>
    </source>
</evidence>
<feature type="signal peptide" evidence="1">
    <location>
        <begin position="1"/>
        <end position="22"/>
    </location>
</feature>
<organism evidence="2 3">
    <name type="scientific">Mycena albidolilacea</name>
    <dbReference type="NCBI Taxonomy" id="1033008"/>
    <lineage>
        <taxon>Eukaryota</taxon>
        <taxon>Fungi</taxon>
        <taxon>Dikarya</taxon>
        <taxon>Basidiomycota</taxon>
        <taxon>Agaricomycotina</taxon>
        <taxon>Agaricomycetes</taxon>
        <taxon>Agaricomycetidae</taxon>
        <taxon>Agaricales</taxon>
        <taxon>Marasmiineae</taxon>
        <taxon>Mycenaceae</taxon>
        <taxon>Mycena</taxon>
    </lineage>
</organism>
<keyword evidence="3" id="KW-1185">Reference proteome</keyword>
<comment type="caution">
    <text evidence="2">The sequence shown here is derived from an EMBL/GenBank/DDBJ whole genome shotgun (WGS) entry which is preliminary data.</text>
</comment>
<evidence type="ECO:0000313" key="3">
    <source>
        <dbReference type="Proteomes" id="UP001218218"/>
    </source>
</evidence>
<keyword evidence="1" id="KW-0732">Signal</keyword>
<dbReference type="Proteomes" id="UP001218218">
    <property type="component" value="Unassembled WGS sequence"/>
</dbReference>
<accession>A0AAD6YYA0</accession>
<feature type="chain" id="PRO_5041901399" evidence="1">
    <location>
        <begin position="23"/>
        <end position="209"/>
    </location>
</feature>
<protein>
    <submittedName>
        <fullName evidence="2">Uncharacterized protein</fullName>
    </submittedName>
</protein>